<protein>
    <submittedName>
        <fullName evidence="1">Uncharacterized protein</fullName>
    </submittedName>
</protein>
<name>A0A2U8W965_9HYPH</name>
<sequence>MLAVLEHRGACRCPRAEIDAYLIEGADLLRRAEECTSRLHKAGACEGHRLMAATTLMAMERLQFRMTVYRDSLAAETALPPATAPAPVPDKRRWWPILTRRRGHRPAYP</sequence>
<gene>
    <name evidence="1" type="ORF">DK389_21985</name>
</gene>
<keyword evidence="2" id="KW-1185">Reference proteome</keyword>
<accession>A0A2U8W965</accession>
<dbReference type="EMBL" id="CP029550">
    <property type="protein sequence ID" value="AWN42683.1"/>
    <property type="molecule type" value="Genomic_DNA"/>
</dbReference>
<dbReference type="AlphaFoldDB" id="A0A2U8W965"/>
<dbReference type="KEGG" id="mets:DK389_21985"/>
<proteinExistence type="predicted"/>
<dbReference type="Proteomes" id="UP000245926">
    <property type="component" value="Chromosome"/>
</dbReference>
<dbReference type="OrthoDB" id="7999200at2"/>
<organism evidence="1 2">
    <name type="scientific">Methylobacterium durans</name>
    <dbReference type="NCBI Taxonomy" id="2202825"/>
    <lineage>
        <taxon>Bacteria</taxon>
        <taxon>Pseudomonadati</taxon>
        <taxon>Pseudomonadota</taxon>
        <taxon>Alphaproteobacteria</taxon>
        <taxon>Hyphomicrobiales</taxon>
        <taxon>Methylobacteriaceae</taxon>
        <taxon>Methylobacterium</taxon>
    </lineage>
</organism>
<dbReference type="RefSeq" id="WP_109892799.1">
    <property type="nucleotide sequence ID" value="NZ_CP029550.1"/>
</dbReference>
<evidence type="ECO:0000313" key="2">
    <source>
        <dbReference type="Proteomes" id="UP000245926"/>
    </source>
</evidence>
<reference evidence="2" key="1">
    <citation type="submission" date="2018-05" db="EMBL/GenBank/DDBJ databases">
        <title>Complete Genome Sequence of Methylobacterium sp. 17SD2-17.</title>
        <authorList>
            <person name="Srinivasan S."/>
        </authorList>
    </citation>
    <scope>NUCLEOTIDE SEQUENCE [LARGE SCALE GENOMIC DNA]</scope>
    <source>
        <strain evidence="2">17SD2-17</strain>
    </source>
</reference>
<evidence type="ECO:0000313" key="1">
    <source>
        <dbReference type="EMBL" id="AWN42683.1"/>
    </source>
</evidence>